<sequence length="393" mass="43407">MKHVILVGDGMADYPLDELDGRTPLQVADKPNMDLLAAGGSCGLLKTVPDDMEAGSDVANLSIMGYDPERYYTGRGPLEAASIGVELSDEDVAFRCNLINADGVINDFNAGHIETSDATRLIEALNQHLETPGRFYPGVSYRNLFVIPGRGYRDVRTYPPHDIVGEAVDEHLPQGSEEALHIRELMTSSRKILESHEVNLKRKSEGKRRATMIWLWGQGPRPSMEPLTERYGLRGATITAVDLIKGLGIYAGLDNIEVPGATGYIDTDYRAKGRYAADALEEYDFLYIHVEAPDEAGHAGDLEEKIRAIENIDRLVLGPVLDRITEYEHRIAVLPDHPTPVEVRTHVHDPVPYLIHGEGVKGDHVTSYDEKEASKGSLGLMEGHRLIDILMNP</sequence>
<dbReference type="EC" id="5.4.2.12" evidence="7"/>
<reference evidence="9" key="1">
    <citation type="submission" date="2022-09" db="EMBL/GenBank/DDBJ databases">
        <title>Characterization of three MwoI isoschizomers from sequenced genome and metagenomes.</title>
        <authorList>
            <person name="Fomenkov A."/>
            <person name="Xu S.Y."/>
            <person name="Roberts R.J."/>
        </authorList>
    </citation>
    <scope>NUCLEOTIDE SEQUENCE</scope>
    <source>
        <strain evidence="9">DSM 2970</strain>
    </source>
</reference>
<comment type="pathway">
    <text evidence="3 7">Carbohydrate degradation; glycolysis; pyruvate from D-glyceraldehyde 3-phosphate: step 3/5.</text>
</comment>
<dbReference type="GeneID" id="75106417"/>
<comment type="function">
    <text evidence="2 7">Catalyzes the interconversion of 2-phosphoglycerate and 3-phosphoglycerate.</text>
</comment>
<dbReference type="AlphaFoldDB" id="A0A9E7UNI0"/>
<proteinExistence type="inferred from homology"/>
<evidence type="ECO:0000256" key="6">
    <source>
        <dbReference type="ARBA" id="ARBA00023235"/>
    </source>
</evidence>
<dbReference type="NCBIfam" id="TIGR02535">
    <property type="entry name" value="hyp_Hser_kinase"/>
    <property type="match status" value="1"/>
</dbReference>
<comment type="similarity">
    <text evidence="4 7">Belongs to the BPG-independent phosphoglycerate mutase family. A-PGAM subfamily.</text>
</comment>
<name>A0A9E7UNI0_METWO</name>
<dbReference type="GO" id="GO:0004619">
    <property type="term" value="F:phosphoglycerate mutase activity"/>
    <property type="evidence" value="ECO:0007669"/>
    <property type="project" value="UniProtKB-UniRule"/>
</dbReference>
<evidence type="ECO:0000256" key="5">
    <source>
        <dbReference type="ARBA" id="ARBA00023152"/>
    </source>
</evidence>
<evidence type="ECO:0000313" key="9">
    <source>
        <dbReference type="EMBL" id="UXH32483.1"/>
    </source>
</evidence>
<dbReference type="NCBIfam" id="TIGR00306">
    <property type="entry name" value="apgM"/>
    <property type="match status" value="1"/>
</dbReference>
<dbReference type="CDD" id="cd16011">
    <property type="entry name" value="iPGM_like"/>
    <property type="match status" value="1"/>
</dbReference>
<dbReference type="InterPro" id="IPR023665">
    <property type="entry name" value="ApgAM_prokaryotes"/>
</dbReference>
<dbReference type="Gene3D" id="3.40.720.10">
    <property type="entry name" value="Alkaline Phosphatase, subunit A"/>
    <property type="match status" value="2"/>
</dbReference>
<dbReference type="PANTHER" id="PTHR31209:SF4">
    <property type="entry name" value="2,3-BISPHOSPHOGLYCERATE-INDEPENDENT PHOSPHOGLYCERATE MUTASE"/>
    <property type="match status" value="1"/>
</dbReference>
<evidence type="ECO:0000256" key="3">
    <source>
        <dbReference type="ARBA" id="ARBA00004798"/>
    </source>
</evidence>
<protein>
    <recommendedName>
        <fullName evidence="7">2,3-bisphosphoglycerate-independent phosphoglycerate mutase</fullName>
        <shortName evidence="7">BPG-independent PGAM</shortName>
        <shortName evidence="7">Phosphoglyceromutase</shortName>
        <shortName evidence="7">aPGAM</shortName>
        <ecNumber evidence="7">5.4.2.12</ecNumber>
    </recommendedName>
</protein>
<dbReference type="GO" id="GO:0046872">
    <property type="term" value="F:metal ion binding"/>
    <property type="evidence" value="ECO:0007669"/>
    <property type="project" value="InterPro"/>
</dbReference>
<accession>A0A9E7UNI0</accession>
<evidence type="ECO:0000256" key="4">
    <source>
        <dbReference type="ARBA" id="ARBA00005524"/>
    </source>
</evidence>
<dbReference type="InterPro" id="IPR006124">
    <property type="entry name" value="Metalloenzyme"/>
</dbReference>
<evidence type="ECO:0000256" key="7">
    <source>
        <dbReference type="HAMAP-Rule" id="MF_01402"/>
    </source>
</evidence>
<feature type="domain" description="Metalloenzyme" evidence="8">
    <location>
        <begin position="1"/>
        <end position="392"/>
    </location>
</feature>
<dbReference type="InterPro" id="IPR004456">
    <property type="entry name" value="Pglycerate_mutase_ApgM"/>
</dbReference>
<keyword evidence="5 7" id="KW-0324">Glycolysis</keyword>
<keyword evidence="6 7" id="KW-0413">Isomerase</keyword>
<dbReference type="EMBL" id="CP104550">
    <property type="protein sequence ID" value="UXH32483.1"/>
    <property type="molecule type" value="Genomic_DNA"/>
</dbReference>
<dbReference type="RefSeq" id="WP_261599828.1">
    <property type="nucleotide sequence ID" value="NZ_CP104550.1"/>
</dbReference>
<dbReference type="Pfam" id="PF10143">
    <property type="entry name" value="PhosphMutase"/>
    <property type="match status" value="1"/>
</dbReference>
<dbReference type="InterPro" id="IPR017850">
    <property type="entry name" value="Alkaline_phosphatase_core_sf"/>
</dbReference>
<dbReference type="PANTHER" id="PTHR31209">
    <property type="entry name" value="COFACTOR-INDEPENDENT PHOSPHOGLYCERATE MUTASE"/>
    <property type="match status" value="1"/>
</dbReference>
<dbReference type="HAMAP" id="MF_01402_A">
    <property type="entry name" value="ApgM_A"/>
    <property type="match status" value="1"/>
</dbReference>
<comment type="catalytic activity">
    <reaction evidence="1 7">
        <text>(2R)-2-phosphoglycerate = (2R)-3-phosphoglycerate</text>
        <dbReference type="Rhea" id="RHEA:15901"/>
        <dbReference type="ChEBI" id="CHEBI:58272"/>
        <dbReference type="ChEBI" id="CHEBI:58289"/>
        <dbReference type="EC" id="5.4.2.12"/>
    </reaction>
</comment>
<dbReference type="Proteomes" id="UP001065373">
    <property type="component" value="Chromosome"/>
</dbReference>
<dbReference type="GO" id="GO:0006096">
    <property type="term" value="P:glycolytic process"/>
    <property type="evidence" value="ECO:0007669"/>
    <property type="project" value="UniProtKB-UniRule"/>
</dbReference>
<evidence type="ECO:0000256" key="2">
    <source>
        <dbReference type="ARBA" id="ARBA00002315"/>
    </source>
</evidence>
<dbReference type="Pfam" id="PF01676">
    <property type="entry name" value="Metalloenzyme"/>
    <property type="match status" value="1"/>
</dbReference>
<dbReference type="SUPFAM" id="SSF53649">
    <property type="entry name" value="Alkaline phosphatase-like"/>
    <property type="match status" value="1"/>
</dbReference>
<gene>
    <name evidence="7" type="primary">apgM</name>
    <name evidence="9" type="ORF">N5910_04155</name>
</gene>
<evidence type="ECO:0000256" key="1">
    <source>
        <dbReference type="ARBA" id="ARBA00000370"/>
    </source>
</evidence>
<evidence type="ECO:0000259" key="8">
    <source>
        <dbReference type="Pfam" id="PF01676"/>
    </source>
</evidence>
<dbReference type="NCBIfam" id="NF003242">
    <property type="entry name" value="PRK04200.1"/>
    <property type="match status" value="1"/>
</dbReference>
<dbReference type="PIRSF" id="PIRSF006392">
    <property type="entry name" value="IPGAM_arch"/>
    <property type="match status" value="1"/>
</dbReference>
<organism evidence="9">
    <name type="scientific">Methanothermobacter wolfeii</name>
    <name type="common">Methanobacterium wolfei</name>
    <dbReference type="NCBI Taxonomy" id="145261"/>
    <lineage>
        <taxon>Archaea</taxon>
        <taxon>Methanobacteriati</taxon>
        <taxon>Methanobacteriota</taxon>
        <taxon>Methanomada group</taxon>
        <taxon>Methanobacteria</taxon>
        <taxon>Methanobacteriales</taxon>
        <taxon>Methanobacteriaceae</taxon>
        <taxon>Methanothermobacter</taxon>
    </lineage>
</organism>